<evidence type="ECO:0000256" key="2">
    <source>
        <dbReference type="ARBA" id="ARBA00010072"/>
    </source>
</evidence>
<protein>
    <submittedName>
        <fullName evidence="12">Arginine transport system permease protein ArtQ</fullName>
    </submittedName>
</protein>
<dbReference type="EMBL" id="CAADJE010000038">
    <property type="protein sequence ID" value="VFS90719.1"/>
    <property type="molecule type" value="Genomic_DNA"/>
</dbReference>
<evidence type="ECO:0000259" key="11">
    <source>
        <dbReference type="PROSITE" id="PS50928"/>
    </source>
</evidence>
<evidence type="ECO:0000256" key="3">
    <source>
        <dbReference type="ARBA" id="ARBA00022448"/>
    </source>
</evidence>
<dbReference type="InterPro" id="IPR035906">
    <property type="entry name" value="MetI-like_sf"/>
</dbReference>
<dbReference type="PROSITE" id="PS50928">
    <property type="entry name" value="ABC_TM1"/>
    <property type="match status" value="1"/>
</dbReference>
<gene>
    <name evidence="12" type="primary">artQ_5</name>
    <name evidence="12" type="ORF">NCTC12998_07032</name>
</gene>
<evidence type="ECO:0000256" key="5">
    <source>
        <dbReference type="ARBA" id="ARBA00022519"/>
    </source>
</evidence>
<keyword evidence="7" id="KW-0029">Amino-acid transport</keyword>
<dbReference type="PANTHER" id="PTHR30614:SF47">
    <property type="entry name" value="ABC TRANSPORTER PERMEASE"/>
    <property type="match status" value="1"/>
</dbReference>
<evidence type="ECO:0000256" key="6">
    <source>
        <dbReference type="ARBA" id="ARBA00022692"/>
    </source>
</evidence>
<evidence type="ECO:0000256" key="8">
    <source>
        <dbReference type="ARBA" id="ARBA00022989"/>
    </source>
</evidence>
<dbReference type="GO" id="GO:0006865">
    <property type="term" value="P:amino acid transport"/>
    <property type="evidence" value="ECO:0007669"/>
    <property type="project" value="UniProtKB-KW"/>
</dbReference>
<accession>A0A485D0Q8</accession>
<dbReference type="NCBIfam" id="TIGR01726">
    <property type="entry name" value="HEQRo_perm_3TM"/>
    <property type="match status" value="1"/>
</dbReference>
<organism evidence="12 13">
    <name type="scientific">Raoultella planticola</name>
    <name type="common">Klebsiella planticola</name>
    <dbReference type="NCBI Taxonomy" id="575"/>
    <lineage>
        <taxon>Bacteria</taxon>
        <taxon>Pseudomonadati</taxon>
        <taxon>Pseudomonadota</taxon>
        <taxon>Gammaproteobacteria</taxon>
        <taxon>Enterobacterales</taxon>
        <taxon>Enterobacteriaceae</taxon>
        <taxon>Klebsiella/Raoultella group</taxon>
        <taxon>Raoultella</taxon>
    </lineage>
</organism>
<evidence type="ECO:0000256" key="10">
    <source>
        <dbReference type="RuleBase" id="RU363032"/>
    </source>
</evidence>
<evidence type="ECO:0000256" key="4">
    <source>
        <dbReference type="ARBA" id="ARBA00022475"/>
    </source>
</evidence>
<dbReference type="InterPro" id="IPR043429">
    <property type="entry name" value="ArtM/GltK/GlnP/TcyL/YhdX-like"/>
</dbReference>
<evidence type="ECO:0000256" key="7">
    <source>
        <dbReference type="ARBA" id="ARBA00022970"/>
    </source>
</evidence>
<dbReference type="Proteomes" id="UP000345637">
    <property type="component" value="Unassembled WGS sequence"/>
</dbReference>
<evidence type="ECO:0000313" key="13">
    <source>
        <dbReference type="Proteomes" id="UP000345637"/>
    </source>
</evidence>
<feature type="domain" description="ABC transmembrane type-1" evidence="11">
    <location>
        <begin position="21"/>
        <end position="215"/>
    </location>
</feature>
<dbReference type="AlphaFoldDB" id="A0A485D0Q8"/>
<sequence length="348" mass="38508">MALDFSNVMTGHYGQMIIDGTVVTLELALGAWLLAMFIALVLVMIRLSNKRFAQLLVAAYVSYHRNVPTLIQLMMWYFAIPTLLPESLQMWVNEMNAEFLFSLVALGLCQAAYFSEDIRSGLRAIPAGQNEAARALGMGYLRAMRLVILPQGIRNALPSVINHTVLLFKNTSLAMVIGVAELTYVTRDIENQTFRTFEAYTVATGRLPGLLFAADGDGGAAGPPLSARVCEVICMFDFFTILHDNGLLLLMGQYPDGPLGGVLCTLLVSLLAVLFAFPVGVLLCLARLSPWRWLSWPGNLLDLSAARYPADDGGVLDLFLRAAADWPQHQRLQHHAVYADYLREHLYR</sequence>
<dbReference type="Pfam" id="PF00528">
    <property type="entry name" value="BPD_transp_1"/>
    <property type="match status" value="1"/>
</dbReference>
<comment type="subcellular location">
    <subcellularLocation>
        <location evidence="1">Cell inner membrane</location>
        <topology evidence="1">Multi-pass membrane protein</topology>
    </subcellularLocation>
    <subcellularLocation>
        <location evidence="10">Cell membrane</location>
        <topology evidence="10">Multi-pass membrane protein</topology>
    </subcellularLocation>
</comment>
<name>A0A485D0Q8_RAOPL</name>
<keyword evidence="4" id="KW-1003">Cell membrane</keyword>
<feature type="transmembrane region" description="Helical" evidence="10">
    <location>
        <begin position="260"/>
        <end position="285"/>
    </location>
</feature>
<reference evidence="12 13" key="1">
    <citation type="submission" date="2019-03" db="EMBL/GenBank/DDBJ databases">
        <authorList>
            <consortium name="Pathogen Informatics"/>
        </authorList>
    </citation>
    <scope>NUCLEOTIDE SEQUENCE [LARGE SCALE GENOMIC DNA]</scope>
    <source>
        <strain evidence="12 13">NCTC12998</strain>
    </source>
</reference>
<keyword evidence="8 10" id="KW-1133">Transmembrane helix</keyword>
<evidence type="ECO:0000256" key="9">
    <source>
        <dbReference type="ARBA" id="ARBA00023136"/>
    </source>
</evidence>
<dbReference type="InterPro" id="IPR010065">
    <property type="entry name" value="AA_ABC_transptr_permease_3TM"/>
</dbReference>
<keyword evidence="9 10" id="KW-0472">Membrane</keyword>
<keyword evidence="3 10" id="KW-0813">Transport</keyword>
<comment type="similarity">
    <text evidence="2">Belongs to the binding-protein-dependent transport system permease family. HisMQ subfamily.</text>
</comment>
<evidence type="ECO:0000256" key="1">
    <source>
        <dbReference type="ARBA" id="ARBA00004429"/>
    </source>
</evidence>
<proteinExistence type="inferred from homology"/>
<dbReference type="GO" id="GO:0043190">
    <property type="term" value="C:ATP-binding cassette (ABC) transporter complex"/>
    <property type="evidence" value="ECO:0007669"/>
    <property type="project" value="InterPro"/>
</dbReference>
<dbReference type="SUPFAM" id="SSF161098">
    <property type="entry name" value="MetI-like"/>
    <property type="match status" value="2"/>
</dbReference>
<dbReference type="GO" id="GO:0022857">
    <property type="term" value="F:transmembrane transporter activity"/>
    <property type="evidence" value="ECO:0007669"/>
    <property type="project" value="InterPro"/>
</dbReference>
<keyword evidence="5" id="KW-0997">Cell inner membrane</keyword>
<feature type="transmembrane region" description="Helical" evidence="10">
    <location>
        <begin position="20"/>
        <end position="43"/>
    </location>
</feature>
<dbReference type="CDD" id="cd06261">
    <property type="entry name" value="TM_PBP2"/>
    <property type="match status" value="1"/>
</dbReference>
<keyword evidence="6 10" id="KW-0812">Transmembrane</keyword>
<dbReference type="InterPro" id="IPR000515">
    <property type="entry name" value="MetI-like"/>
</dbReference>
<dbReference type="Gene3D" id="1.10.3720.10">
    <property type="entry name" value="MetI-like"/>
    <property type="match status" value="1"/>
</dbReference>
<dbReference type="PANTHER" id="PTHR30614">
    <property type="entry name" value="MEMBRANE COMPONENT OF AMINO ACID ABC TRANSPORTER"/>
    <property type="match status" value="1"/>
</dbReference>
<evidence type="ECO:0000313" key="12">
    <source>
        <dbReference type="EMBL" id="VFS90719.1"/>
    </source>
</evidence>